<evidence type="ECO:0000313" key="3">
    <source>
        <dbReference type="Proteomes" id="UP000629098"/>
    </source>
</evidence>
<dbReference type="InterPro" id="IPR036465">
    <property type="entry name" value="vWFA_dom_sf"/>
</dbReference>
<sequence length="392" mass="42675">MEVYSPRREIALGRLSVANAQLMGAVQITAEEVDIAALMIGLKRGSKQTEKSSNLSSALVTPPLATSENSETELQSKIQNRATKIDTASEPVYESDESETLPPTLLTVNSASGNPYPEDEAPVEREAASLRLPTHRFRSSTTARGSIIGVEKTTDLQDLALVRTLQEAAKFQPIRQKLIANGQRRLVLLPTDLHCYRRAPVAEQMLMLILDHTCLRDCNWQEELLPYVSWAYVERASVCLIQVGAAQAQYELRAEKVMAQSILVPRISTGIEAEPGKATPLAHGLDLALQTLRHALQHGRSTVQQVVLVVISDGRGNVPLQASRLGRVTPPVGRKGIEDALLLAQRIRGLDGVKAVLLNPQPKQYADLPLALAKALGATVVAIPPLLEVEEE</sequence>
<dbReference type="EMBL" id="JACXAE010000009">
    <property type="protein sequence ID" value="MBD2770886.1"/>
    <property type="molecule type" value="Genomic_DNA"/>
</dbReference>
<reference evidence="2" key="1">
    <citation type="submission" date="2020-09" db="EMBL/GenBank/DDBJ databases">
        <title>Iningainema tapete sp. nov. (Scytonemataceae, Cyanobacteria) from greenhouses in central Florida (USA) produces two types of nodularin with biosynthetic potential for microcystin-LR and anabaenopeptins.</title>
        <authorList>
            <person name="Berthold D.E."/>
            <person name="Lefler F.W."/>
            <person name="Huang I.-S."/>
            <person name="Abdulla H."/>
            <person name="Zimba P.V."/>
            <person name="Laughinghouse H.D. IV."/>
        </authorList>
    </citation>
    <scope>NUCLEOTIDE SEQUENCE</scope>
    <source>
        <strain evidence="2">BLCCT55</strain>
    </source>
</reference>
<comment type="caution">
    <text evidence="2">The sequence shown here is derived from an EMBL/GenBank/DDBJ whole genome shotgun (WGS) entry which is preliminary data.</text>
</comment>
<keyword evidence="3" id="KW-1185">Reference proteome</keyword>
<name>A0A8J6XHR2_9CYAN</name>
<dbReference type="SUPFAM" id="SSF53300">
    <property type="entry name" value="vWA-like"/>
    <property type="match status" value="1"/>
</dbReference>
<dbReference type="Proteomes" id="UP000629098">
    <property type="component" value="Unassembled WGS sequence"/>
</dbReference>
<organism evidence="2 3">
    <name type="scientific">Iningainema tapete BLCC-T55</name>
    <dbReference type="NCBI Taxonomy" id="2748662"/>
    <lineage>
        <taxon>Bacteria</taxon>
        <taxon>Bacillati</taxon>
        <taxon>Cyanobacteriota</taxon>
        <taxon>Cyanophyceae</taxon>
        <taxon>Nostocales</taxon>
        <taxon>Scytonemataceae</taxon>
        <taxon>Iningainema tapete</taxon>
    </lineage>
</organism>
<feature type="compositionally biased region" description="Polar residues" evidence="1">
    <location>
        <begin position="51"/>
        <end position="82"/>
    </location>
</feature>
<protein>
    <recommendedName>
        <fullName evidence="4">Magnesium chelatase</fullName>
    </recommendedName>
</protein>
<accession>A0A8J6XHR2</accession>
<proteinExistence type="predicted"/>
<evidence type="ECO:0000256" key="1">
    <source>
        <dbReference type="SAM" id="MobiDB-lite"/>
    </source>
</evidence>
<dbReference type="PANTHER" id="PTHR43473">
    <property type="entry name" value="MAGNESIUM-CHELATASE SUBUNIT CHLD, CHLOROPLASTIC"/>
    <property type="match status" value="1"/>
</dbReference>
<feature type="region of interest" description="Disordered" evidence="1">
    <location>
        <begin position="46"/>
        <end position="100"/>
    </location>
</feature>
<evidence type="ECO:0008006" key="4">
    <source>
        <dbReference type="Google" id="ProtNLM"/>
    </source>
</evidence>
<dbReference type="PANTHER" id="PTHR43473:SF2">
    <property type="entry name" value="MAGNESIUM-CHELATASE SUBUNIT CHLD, CHLOROPLASTIC"/>
    <property type="match status" value="1"/>
</dbReference>
<gene>
    <name evidence="2" type="ORF">ICL16_01795</name>
</gene>
<dbReference type="RefSeq" id="WP_190825166.1">
    <property type="nucleotide sequence ID" value="NZ_CAWPPI010000009.1"/>
</dbReference>
<evidence type="ECO:0000313" key="2">
    <source>
        <dbReference type="EMBL" id="MBD2770886.1"/>
    </source>
</evidence>
<dbReference type="AlphaFoldDB" id="A0A8J6XHR2"/>